<feature type="compositionally biased region" description="Low complexity" evidence="1">
    <location>
        <begin position="1"/>
        <end position="22"/>
    </location>
</feature>
<feature type="region of interest" description="Disordered" evidence="1">
    <location>
        <begin position="94"/>
        <end position="115"/>
    </location>
</feature>
<gene>
    <name evidence="2" type="ORF">CVT26_000889</name>
</gene>
<feature type="region of interest" description="Disordered" evidence="1">
    <location>
        <begin position="1"/>
        <end position="52"/>
    </location>
</feature>
<dbReference type="AlphaFoldDB" id="A0A409WB84"/>
<comment type="caution">
    <text evidence="2">The sequence shown here is derived from an EMBL/GenBank/DDBJ whole genome shotgun (WGS) entry which is preliminary data.</text>
</comment>
<organism evidence="2 3">
    <name type="scientific">Gymnopilus dilepis</name>
    <dbReference type="NCBI Taxonomy" id="231916"/>
    <lineage>
        <taxon>Eukaryota</taxon>
        <taxon>Fungi</taxon>
        <taxon>Dikarya</taxon>
        <taxon>Basidiomycota</taxon>
        <taxon>Agaricomycotina</taxon>
        <taxon>Agaricomycetes</taxon>
        <taxon>Agaricomycetidae</taxon>
        <taxon>Agaricales</taxon>
        <taxon>Agaricineae</taxon>
        <taxon>Hymenogastraceae</taxon>
        <taxon>Gymnopilus</taxon>
    </lineage>
</organism>
<keyword evidence="3" id="KW-1185">Reference proteome</keyword>
<evidence type="ECO:0000313" key="3">
    <source>
        <dbReference type="Proteomes" id="UP000284706"/>
    </source>
</evidence>
<proteinExistence type="predicted"/>
<dbReference type="Proteomes" id="UP000284706">
    <property type="component" value="Unassembled WGS sequence"/>
</dbReference>
<feature type="compositionally biased region" description="Basic and acidic residues" evidence="1">
    <location>
        <begin position="94"/>
        <end position="103"/>
    </location>
</feature>
<evidence type="ECO:0000313" key="2">
    <source>
        <dbReference type="EMBL" id="PPQ75772.1"/>
    </source>
</evidence>
<dbReference type="InParanoid" id="A0A409WB84"/>
<feature type="compositionally biased region" description="Basic and acidic residues" evidence="1">
    <location>
        <begin position="43"/>
        <end position="52"/>
    </location>
</feature>
<evidence type="ECO:0000256" key="1">
    <source>
        <dbReference type="SAM" id="MobiDB-lite"/>
    </source>
</evidence>
<dbReference type="OrthoDB" id="3025610at2759"/>
<accession>A0A409WB84</accession>
<protein>
    <submittedName>
        <fullName evidence="2">Uncharacterized protein</fullName>
    </submittedName>
</protein>
<dbReference type="EMBL" id="NHYE01005229">
    <property type="protein sequence ID" value="PPQ75772.1"/>
    <property type="molecule type" value="Genomic_DNA"/>
</dbReference>
<name>A0A409WB84_9AGAR</name>
<reference evidence="2 3" key="1">
    <citation type="journal article" date="2018" name="Evol. Lett.">
        <title>Horizontal gene cluster transfer increased hallucinogenic mushroom diversity.</title>
        <authorList>
            <person name="Reynolds H.T."/>
            <person name="Vijayakumar V."/>
            <person name="Gluck-Thaler E."/>
            <person name="Korotkin H.B."/>
            <person name="Matheny P.B."/>
            <person name="Slot J.C."/>
        </authorList>
    </citation>
    <scope>NUCLEOTIDE SEQUENCE [LARGE SCALE GENOMIC DNA]</scope>
    <source>
        <strain evidence="2 3">SRW20</strain>
    </source>
</reference>
<sequence length="365" mass="39245">MSSTISNINPSSSPGLSLLATSDKSSDADLTPQEQKNRQKKQVAAEKKAQKQKELSKFLASLDVPSMGNMRPMPLVEVDTNVSSGVANKLVTKKEDENSKGERVTSTGAVKRKSPKALHELEKDEKRVVLGMIKNDLMQRVEVKGNKRVVSGVVRIGPADEKAEVADPGKEYQTATALYESLKKRVKKAANSTSASKLLRFKGFHSIIKVDTIDHQKRVELVAQDLRKIVRLSFEHTKPEASYDFKSQARTLTFKCTCLGYEPAPAPPPAPAAARSASTPPAFAAKGTSGDLIRQARAWMASALNATSSVGSAGAAQVPAPQTQSVGIPRFCGGVVKITALDDTRHPLGIVGQRVVISVEHKTAK</sequence>